<dbReference type="GeneID" id="110241355"/>
<dbReference type="FunFam" id="4.10.1240.10:FF:000021">
    <property type="entry name" value="Cadherin EGF LAG seven-pass G-type receptor"/>
    <property type="match status" value="1"/>
</dbReference>
<dbReference type="InterPro" id="IPR036445">
    <property type="entry name" value="GPCR_2_extracell_dom_sf"/>
</dbReference>
<accession>A0A913YKE0</accession>
<evidence type="ECO:0000259" key="1">
    <source>
        <dbReference type="PROSITE" id="PS50227"/>
    </source>
</evidence>
<dbReference type="EnsemblMetazoa" id="XM_028659773.1">
    <property type="protein sequence ID" value="XP_028515574.1"/>
    <property type="gene ID" value="LOC110241355"/>
</dbReference>
<dbReference type="Proteomes" id="UP000887567">
    <property type="component" value="Unplaced"/>
</dbReference>
<dbReference type="GO" id="GO:0016020">
    <property type="term" value="C:membrane"/>
    <property type="evidence" value="ECO:0007669"/>
    <property type="project" value="InterPro"/>
</dbReference>
<dbReference type="SMART" id="SM00008">
    <property type="entry name" value="HormR"/>
    <property type="match status" value="1"/>
</dbReference>
<feature type="domain" description="G-protein coupled receptors family 2 profile 1" evidence="1">
    <location>
        <begin position="13"/>
        <end position="66"/>
    </location>
</feature>
<dbReference type="GO" id="GO:0004930">
    <property type="term" value="F:G protein-coupled receptor activity"/>
    <property type="evidence" value="ECO:0007669"/>
    <property type="project" value="InterPro"/>
</dbReference>
<dbReference type="KEGG" id="epa:110241355"/>
<organism evidence="2 3">
    <name type="scientific">Exaiptasia diaphana</name>
    <name type="common">Tropical sea anemone</name>
    <name type="synonym">Aiptasia pulchella</name>
    <dbReference type="NCBI Taxonomy" id="2652724"/>
    <lineage>
        <taxon>Eukaryota</taxon>
        <taxon>Metazoa</taxon>
        <taxon>Cnidaria</taxon>
        <taxon>Anthozoa</taxon>
        <taxon>Hexacorallia</taxon>
        <taxon>Actiniaria</taxon>
        <taxon>Aiptasiidae</taxon>
        <taxon>Exaiptasia</taxon>
    </lineage>
</organism>
<dbReference type="PROSITE" id="PS50227">
    <property type="entry name" value="G_PROTEIN_RECEP_F2_3"/>
    <property type="match status" value="1"/>
</dbReference>
<dbReference type="InterPro" id="IPR001879">
    <property type="entry name" value="GPCR_2_extracellular_dom"/>
</dbReference>
<protein>
    <recommendedName>
        <fullName evidence="1">G-protein coupled receptors family 2 profile 1 domain-containing protein</fullName>
    </recommendedName>
</protein>
<proteinExistence type="predicted"/>
<dbReference type="RefSeq" id="XP_028515574.1">
    <property type="nucleotide sequence ID" value="XM_028659773.1"/>
</dbReference>
<keyword evidence="3" id="KW-1185">Reference proteome</keyword>
<dbReference type="AlphaFoldDB" id="A0A913YKE0"/>
<dbReference type="Gene3D" id="4.10.1240.10">
    <property type="entry name" value="GPCR, family 2, extracellular hormone receptor domain"/>
    <property type="match status" value="1"/>
</dbReference>
<sequence length="81" mass="9142">MKTKGCVVINTSCPRSMAEDIWWKRGAFNKMAKQKCPFGASGVATRFCDQEKGWQKPNLMDCVSNSFLTLRTTVSVPFVEF</sequence>
<dbReference type="Pfam" id="PF02793">
    <property type="entry name" value="HRM"/>
    <property type="match status" value="1"/>
</dbReference>
<evidence type="ECO:0000313" key="2">
    <source>
        <dbReference type="EnsemblMetazoa" id="XP_028515574.1"/>
    </source>
</evidence>
<dbReference type="SUPFAM" id="SSF111418">
    <property type="entry name" value="Hormone receptor domain"/>
    <property type="match status" value="1"/>
</dbReference>
<reference evidence="2" key="1">
    <citation type="submission" date="2022-11" db="UniProtKB">
        <authorList>
            <consortium name="EnsemblMetazoa"/>
        </authorList>
    </citation>
    <scope>IDENTIFICATION</scope>
</reference>
<dbReference type="OrthoDB" id="26203at2759"/>
<evidence type="ECO:0000313" key="3">
    <source>
        <dbReference type="Proteomes" id="UP000887567"/>
    </source>
</evidence>
<name>A0A913YKE0_EXADI</name>